<organism evidence="6 7">
    <name type="scientific">Deferribacter autotrophicus</name>
    <dbReference type="NCBI Taxonomy" id="500465"/>
    <lineage>
        <taxon>Bacteria</taxon>
        <taxon>Pseudomonadati</taxon>
        <taxon>Deferribacterota</taxon>
        <taxon>Deferribacteres</taxon>
        <taxon>Deferribacterales</taxon>
        <taxon>Deferribacteraceae</taxon>
        <taxon>Deferribacter</taxon>
    </lineage>
</organism>
<dbReference type="AlphaFoldDB" id="A0A5A8F7Z9"/>
<proteinExistence type="predicted"/>
<dbReference type="InterPro" id="IPR017896">
    <property type="entry name" value="4Fe4S_Fe-S-bd"/>
</dbReference>
<dbReference type="InterPro" id="IPR007160">
    <property type="entry name" value="DUF362"/>
</dbReference>
<comment type="caution">
    <text evidence="6">The sequence shown here is derived from an EMBL/GenBank/DDBJ whole genome shotgun (WGS) entry which is preliminary data.</text>
</comment>
<dbReference type="PANTHER" id="PTHR24960">
    <property type="entry name" value="PHOTOSYSTEM I IRON-SULFUR CENTER-RELATED"/>
    <property type="match status" value="1"/>
</dbReference>
<dbReference type="OrthoDB" id="9807879at2"/>
<dbReference type="PROSITE" id="PS00198">
    <property type="entry name" value="4FE4S_FER_1"/>
    <property type="match status" value="1"/>
</dbReference>
<dbReference type="Proteomes" id="UP000322876">
    <property type="component" value="Unassembled WGS sequence"/>
</dbReference>
<dbReference type="Gene3D" id="3.30.70.20">
    <property type="match status" value="1"/>
</dbReference>
<dbReference type="GO" id="GO:0051539">
    <property type="term" value="F:4 iron, 4 sulfur cluster binding"/>
    <property type="evidence" value="ECO:0007669"/>
    <property type="project" value="UniProtKB-KW"/>
</dbReference>
<dbReference type="Pfam" id="PF04015">
    <property type="entry name" value="DUF362"/>
    <property type="match status" value="1"/>
</dbReference>
<keyword evidence="3" id="KW-0408">Iron</keyword>
<evidence type="ECO:0000313" key="6">
    <source>
        <dbReference type="EMBL" id="KAA0259318.1"/>
    </source>
</evidence>
<dbReference type="Pfam" id="PF12837">
    <property type="entry name" value="Fer4_6"/>
    <property type="match status" value="1"/>
</dbReference>
<evidence type="ECO:0000256" key="2">
    <source>
        <dbReference type="ARBA" id="ARBA00022723"/>
    </source>
</evidence>
<accession>A0A5A8F7Z9</accession>
<evidence type="ECO:0000256" key="4">
    <source>
        <dbReference type="ARBA" id="ARBA00023014"/>
    </source>
</evidence>
<keyword evidence="1" id="KW-0004">4Fe-4S</keyword>
<feature type="domain" description="4Fe-4S ferredoxin-type" evidence="5">
    <location>
        <begin position="325"/>
        <end position="354"/>
    </location>
</feature>
<dbReference type="PANTHER" id="PTHR24960:SF76">
    <property type="entry name" value="4FE-4S FERREDOXIN-TYPE DOMAIN-CONTAINING PROTEIN"/>
    <property type="match status" value="1"/>
</dbReference>
<evidence type="ECO:0000256" key="3">
    <source>
        <dbReference type="ARBA" id="ARBA00023004"/>
    </source>
</evidence>
<evidence type="ECO:0000256" key="1">
    <source>
        <dbReference type="ARBA" id="ARBA00022485"/>
    </source>
</evidence>
<gene>
    <name evidence="6" type="ORF">FHQ18_00115</name>
</gene>
<evidence type="ECO:0000259" key="5">
    <source>
        <dbReference type="PROSITE" id="PS51379"/>
    </source>
</evidence>
<dbReference type="EMBL" id="VFJB01000001">
    <property type="protein sequence ID" value="KAA0259318.1"/>
    <property type="molecule type" value="Genomic_DNA"/>
</dbReference>
<dbReference type="SUPFAM" id="SSF54862">
    <property type="entry name" value="4Fe-4S ferredoxins"/>
    <property type="match status" value="1"/>
</dbReference>
<dbReference type="GO" id="GO:0046872">
    <property type="term" value="F:metal ion binding"/>
    <property type="evidence" value="ECO:0007669"/>
    <property type="project" value="UniProtKB-KW"/>
</dbReference>
<keyword evidence="2" id="KW-0479">Metal-binding</keyword>
<feature type="domain" description="4Fe-4S ferredoxin-type" evidence="5">
    <location>
        <begin position="295"/>
        <end position="324"/>
    </location>
</feature>
<dbReference type="InterPro" id="IPR017900">
    <property type="entry name" value="4Fe4S_Fe_S_CS"/>
</dbReference>
<dbReference type="PROSITE" id="PS51379">
    <property type="entry name" value="4FE4S_FER_2"/>
    <property type="match status" value="2"/>
</dbReference>
<sequence>MKVIIDQVRDYNLEELKEFFKNFLKECEFFLKSKSILLKPNLLQASPPEKAITTHPVFIEACIIAVKELNPECSIYIGDSPGANFINYEIVLKTTGIMDAAKKYNVEIVKFEKYAPKKINDFIITSFVDKVDCILNLAKLKTHSLTGLTLCVKNLFGLVPGTNKVGYHKKYPDSSKLAENIYQIYEIVKDKTLSFLDGILAHEGEGPSRGKPVKLGIVGASVHAEALDMVITNVLGFPVDFCKTNLVLLRKGINLQDVEIEGKIDNIPKIRVPISTKVVFLPNWFKRWFAEHISVKPEIDKNSCIKCFLCYKSCPVNAINKIDGFFLEIDKDKCIECFCCYEVCESDAINLKRSLLHKVIAK</sequence>
<reference evidence="6 7" key="1">
    <citation type="submission" date="2019-06" db="EMBL/GenBank/DDBJ databases">
        <title>Genomic insights into carbon and energy metabolism of Deferribacter autotrophicus revealed new metabolic traits in the phylum Deferribacteres.</title>
        <authorList>
            <person name="Slobodkin A.I."/>
            <person name="Slobodkina G.B."/>
            <person name="Allioux M."/>
            <person name="Alain K."/>
            <person name="Jebbar M."/>
            <person name="Shadrin V."/>
            <person name="Kublanov I.V."/>
            <person name="Toshchakov S.V."/>
            <person name="Bonch-Osmolovskaya E.A."/>
        </authorList>
    </citation>
    <scope>NUCLEOTIDE SEQUENCE [LARGE SCALE GENOMIC DNA]</scope>
    <source>
        <strain evidence="6 7">SL50</strain>
    </source>
</reference>
<keyword evidence="7" id="KW-1185">Reference proteome</keyword>
<dbReference type="InterPro" id="IPR050157">
    <property type="entry name" value="PSI_iron-sulfur_center"/>
</dbReference>
<keyword evidence="4" id="KW-0411">Iron-sulfur</keyword>
<dbReference type="RefSeq" id="WP_149265139.1">
    <property type="nucleotide sequence ID" value="NZ_VFJB01000001.1"/>
</dbReference>
<protein>
    <submittedName>
        <fullName evidence="6">DUF362 domain-containing protein</fullName>
    </submittedName>
</protein>
<evidence type="ECO:0000313" key="7">
    <source>
        <dbReference type="Proteomes" id="UP000322876"/>
    </source>
</evidence>
<name>A0A5A8F7Z9_9BACT</name>